<keyword evidence="2" id="KW-0472">Membrane</keyword>
<proteinExistence type="predicted"/>
<evidence type="ECO:0000313" key="4">
    <source>
        <dbReference type="Proteomes" id="UP000215127"/>
    </source>
</evidence>
<evidence type="ECO:0000313" key="3">
    <source>
        <dbReference type="EMBL" id="SMQ48054.1"/>
    </source>
</evidence>
<keyword evidence="2" id="KW-1133">Transmembrane helix</keyword>
<feature type="transmembrane region" description="Helical" evidence="2">
    <location>
        <begin position="36"/>
        <end position="59"/>
    </location>
</feature>
<evidence type="ECO:0000256" key="2">
    <source>
        <dbReference type="SAM" id="Phobius"/>
    </source>
</evidence>
<reference evidence="3 4" key="1">
    <citation type="submission" date="2016-06" db="EMBL/GenBank/DDBJ databases">
        <authorList>
            <person name="Kjaerup R.B."/>
            <person name="Dalgaard T.S."/>
            <person name="Juul-Madsen H.R."/>
        </authorList>
    </citation>
    <scope>NUCLEOTIDE SEQUENCE [LARGE SCALE GENOMIC DNA]</scope>
</reference>
<dbReference type="Proteomes" id="UP000215127">
    <property type="component" value="Chromosome 2"/>
</dbReference>
<feature type="region of interest" description="Disordered" evidence="1">
    <location>
        <begin position="145"/>
        <end position="190"/>
    </location>
</feature>
<feature type="compositionally biased region" description="Basic and acidic residues" evidence="1">
    <location>
        <begin position="181"/>
        <end position="190"/>
    </location>
</feature>
<dbReference type="EMBL" id="LT853693">
    <property type="protein sequence ID" value="SMQ48054.1"/>
    <property type="molecule type" value="Genomic_DNA"/>
</dbReference>
<feature type="region of interest" description="Disordered" evidence="1">
    <location>
        <begin position="269"/>
        <end position="288"/>
    </location>
</feature>
<organism evidence="3 4">
    <name type="scientific">Zymoseptoria tritici (strain ST99CH_3D7)</name>
    <dbReference type="NCBI Taxonomy" id="1276538"/>
    <lineage>
        <taxon>Eukaryota</taxon>
        <taxon>Fungi</taxon>
        <taxon>Dikarya</taxon>
        <taxon>Ascomycota</taxon>
        <taxon>Pezizomycotina</taxon>
        <taxon>Dothideomycetes</taxon>
        <taxon>Dothideomycetidae</taxon>
        <taxon>Mycosphaerellales</taxon>
        <taxon>Mycosphaerellaceae</taxon>
        <taxon>Zymoseptoria</taxon>
    </lineage>
</organism>
<feature type="transmembrane region" description="Helical" evidence="2">
    <location>
        <begin position="91"/>
        <end position="117"/>
    </location>
</feature>
<evidence type="ECO:0000256" key="1">
    <source>
        <dbReference type="SAM" id="MobiDB-lite"/>
    </source>
</evidence>
<name>A0A1X7RKU0_ZYMT9</name>
<keyword evidence="2" id="KW-0812">Transmembrane</keyword>
<dbReference type="AlphaFoldDB" id="A0A1X7RKU0"/>
<feature type="compositionally biased region" description="Low complexity" evidence="1">
    <location>
        <begin position="271"/>
        <end position="281"/>
    </location>
</feature>
<accession>A0A1X7RKU0</accession>
<protein>
    <submittedName>
        <fullName evidence="3">Uncharacterized protein</fullName>
    </submittedName>
</protein>
<gene>
    <name evidence="3" type="ORF">ZT3D7_G3203</name>
</gene>
<keyword evidence="4" id="KW-1185">Reference proteome</keyword>
<sequence length="304" mass="34145">MALDTLQWVIWLLEMVSEHLLVPITRSGNSHTAMGIAGTTVEITLRLIVFSYLILPLAFPGNTIVPLTLCGRTLTALGIKANFAKNILCDMIAICLIGTFFDAVTIFIYKIFGLYWARITPAARSGITKKDLKLVPGPEREPVIWEYSDPEDDPAEANRPEAPPMPSSKCERPSTVLSSPHSDDLDSQTRRQLREENLSLRQDLAHVRECKRKLHRRYRRNNEELLTTQAKVELHERTLVGVLNRYIALKAAYDLKGQLIDALEDRAGTMRSRPTATTAERTSAEERETLEGSWTEVQVLAGHA</sequence>